<feature type="compositionally biased region" description="Basic and acidic residues" evidence="2">
    <location>
        <begin position="811"/>
        <end position="828"/>
    </location>
</feature>
<name>A0A672MFS3_SINGR</name>
<dbReference type="SUPFAM" id="SSF50729">
    <property type="entry name" value="PH domain-like"/>
    <property type="match status" value="1"/>
</dbReference>
<dbReference type="InterPro" id="IPR001202">
    <property type="entry name" value="WW_dom"/>
</dbReference>
<dbReference type="InterPro" id="IPR001849">
    <property type="entry name" value="PH_domain"/>
</dbReference>
<reference evidence="5" key="1">
    <citation type="submission" date="2025-08" db="UniProtKB">
        <authorList>
            <consortium name="Ensembl"/>
        </authorList>
    </citation>
    <scope>IDENTIFICATION</scope>
</reference>
<feature type="region of interest" description="Disordered" evidence="2">
    <location>
        <begin position="293"/>
        <end position="327"/>
    </location>
</feature>
<dbReference type="Pfam" id="PF00169">
    <property type="entry name" value="PH"/>
    <property type="match status" value="1"/>
</dbReference>
<feature type="region of interest" description="Disordered" evidence="2">
    <location>
        <begin position="384"/>
        <end position="404"/>
    </location>
</feature>
<dbReference type="Pfam" id="PF00397">
    <property type="entry name" value="WW"/>
    <property type="match status" value="1"/>
</dbReference>
<protein>
    <submittedName>
        <fullName evidence="5">Pleckstrin homology domain containing A7</fullName>
    </submittedName>
</protein>
<dbReference type="Ensembl" id="ENSSGRT00000040230.1">
    <property type="protein sequence ID" value="ENSSGRP00000037498.1"/>
    <property type="gene ID" value="ENSSGRG00000020663.1"/>
</dbReference>
<feature type="domain" description="WW" evidence="4">
    <location>
        <begin position="4"/>
        <end position="37"/>
    </location>
</feature>
<dbReference type="Proteomes" id="UP000472262">
    <property type="component" value="Unassembled WGS sequence"/>
</dbReference>
<evidence type="ECO:0000259" key="3">
    <source>
        <dbReference type="PROSITE" id="PS50003"/>
    </source>
</evidence>
<dbReference type="PANTHER" id="PTHR12752">
    <property type="entry name" value="PHOSPHOINOSITOL 3-PHOSPHATE-BINDING PROTEIN"/>
    <property type="match status" value="1"/>
</dbReference>
<dbReference type="SMART" id="SM00233">
    <property type="entry name" value="PH"/>
    <property type="match status" value="1"/>
</dbReference>
<organism evidence="5 6">
    <name type="scientific">Sinocyclocheilus grahami</name>
    <name type="common">Dianchi golden-line fish</name>
    <name type="synonym">Barbus grahami</name>
    <dbReference type="NCBI Taxonomy" id="75366"/>
    <lineage>
        <taxon>Eukaryota</taxon>
        <taxon>Metazoa</taxon>
        <taxon>Chordata</taxon>
        <taxon>Craniata</taxon>
        <taxon>Vertebrata</taxon>
        <taxon>Euteleostomi</taxon>
        <taxon>Actinopterygii</taxon>
        <taxon>Neopterygii</taxon>
        <taxon>Teleostei</taxon>
        <taxon>Ostariophysi</taxon>
        <taxon>Cypriniformes</taxon>
        <taxon>Cyprinidae</taxon>
        <taxon>Cyprininae</taxon>
        <taxon>Sinocyclocheilus</taxon>
    </lineage>
</organism>
<evidence type="ECO:0000313" key="5">
    <source>
        <dbReference type="Ensembl" id="ENSSGRP00000037498.1"/>
    </source>
</evidence>
<dbReference type="CDD" id="cd00201">
    <property type="entry name" value="WW"/>
    <property type="match status" value="1"/>
</dbReference>
<reference evidence="5" key="2">
    <citation type="submission" date="2025-09" db="UniProtKB">
        <authorList>
            <consortium name="Ensembl"/>
        </authorList>
    </citation>
    <scope>IDENTIFICATION</scope>
</reference>
<feature type="coiled-coil region" evidence="1">
    <location>
        <begin position="577"/>
        <end position="604"/>
    </location>
</feature>
<dbReference type="Pfam" id="PF25541">
    <property type="entry name" value="TBCA_PH"/>
    <property type="match status" value="1"/>
</dbReference>
<evidence type="ECO:0000256" key="1">
    <source>
        <dbReference type="SAM" id="Coils"/>
    </source>
</evidence>
<dbReference type="PROSITE" id="PS50003">
    <property type="entry name" value="PH_DOMAIN"/>
    <property type="match status" value="1"/>
</dbReference>
<evidence type="ECO:0000256" key="2">
    <source>
        <dbReference type="SAM" id="MobiDB-lite"/>
    </source>
</evidence>
<feature type="domain" description="PH" evidence="3">
    <location>
        <begin position="95"/>
        <end position="214"/>
    </location>
</feature>
<dbReference type="InterPro" id="IPR040392">
    <property type="entry name" value="PKHA4-7_PH"/>
</dbReference>
<dbReference type="SUPFAM" id="SSF51045">
    <property type="entry name" value="WW domain"/>
    <property type="match status" value="1"/>
</dbReference>
<dbReference type="PANTHER" id="PTHR12752:SF4">
    <property type="entry name" value="PLECKSTRIN HOMOLOGY DOMAIN-CONTAINING FAMILY A MEMBER 7"/>
    <property type="match status" value="1"/>
</dbReference>
<keyword evidence="6" id="KW-1185">Reference proteome</keyword>
<dbReference type="InterPro" id="IPR036020">
    <property type="entry name" value="WW_dom_sf"/>
</dbReference>
<feature type="region of interest" description="Disordered" evidence="2">
    <location>
        <begin position="807"/>
        <end position="830"/>
    </location>
</feature>
<feature type="compositionally biased region" description="Polar residues" evidence="2">
    <location>
        <begin position="294"/>
        <end position="309"/>
    </location>
</feature>
<proteinExistence type="predicted"/>
<feature type="compositionally biased region" description="Low complexity" evidence="2">
    <location>
        <begin position="775"/>
        <end position="789"/>
    </location>
</feature>
<evidence type="ECO:0000259" key="4">
    <source>
        <dbReference type="PROSITE" id="PS50020"/>
    </source>
</evidence>
<dbReference type="AlphaFoldDB" id="A0A672MFS3"/>
<dbReference type="SMART" id="SM00456">
    <property type="entry name" value="WW"/>
    <property type="match status" value="1"/>
</dbReference>
<accession>A0A672MFS3</accession>
<dbReference type="InterPro" id="IPR057971">
    <property type="entry name" value="PKHA4-7_TBCA"/>
</dbReference>
<evidence type="ECO:0000313" key="6">
    <source>
        <dbReference type="Proteomes" id="UP000472262"/>
    </source>
</evidence>
<dbReference type="Gene3D" id="2.30.29.30">
    <property type="entry name" value="Pleckstrin-homology domain (PH domain)/Phosphotyrosine-binding domain (PTB)"/>
    <property type="match status" value="1"/>
</dbReference>
<sequence length="958" mass="109097">MIRSDLPRGWEEGFTEEGASYFINHNLRTTTFRHPVTGHISSENTDFILQDHIFLSNQMKQVVFFFLFPQSLKPSGKVHCFGKRDHSIKRNPNVPVVVRGWLYKQDSSGMRLWKRKWFVLSDYCLFYYKDSREETVLGSIPLPSYVISPVGPEDHISRKYAFKACHTGMRSYIYNKNSLIGSQAEHCGMRTYFFSADTQEDMNGWIRAMNQAALMQSHGMKRSFKSEQQAVPQTNHFCSSIKSSSQAEALQQTAHVEVVELRPERDGEDCYVYSKELMEDPVKISSGELEMEGISQSGAHSRPPSTVPTHRNGLPPSGIPPDQNGNVVYKRGLVPRTDTEKKVQRKTALAQVEHWVKVQKGDPKRSVLRTPPLQPKSVMMETYQSLPKSTRHHSGGSSPPVPRNLPSDYKYAHDRLSHFRMSTDERMATKEGMVWQLYEWQQRQQFRHGSPTAPIYTGPDYMDTSAFRVTLEMPRSISVPPSPCDIPPPGHPSKFFSPRRPHTPADRVTVRPLDDFATVDTPSLGSPRGICSQISKTSQIERRSMPTMGYITHTVSAPSLHGKTVKLSRLCEQDKILQELEARIRTLKEDKDKLESVLDVSHQQMELYQDQPAHAEKIAYQQKLLREDVVHIRADISQVSTEMENAWAEYSQLERDVDRLRSALQDQMTHSALSQVRTRERNLSNPVQLLLGLTGSSSRLNQSSNISSFVTLRRGLTTTSLKERPKSALERLYSGEPVQQRGRMSAEEQLERMKRHQKALVRERKRTLSQGERQASSSRASSTSKSVSADLGSWRREQDFDLQLLEQAVQGEERPVEHKERQRSRSDEWLTLSSTPMRELDLEPLDYQLDLSKELAKPQKVAIPERYVDMDPEEPLSPQEMEARHRKVERIKSILAKSSVQNIPPPAAVDKPVLPDIDSALQEQERIITMSYALASEASLKSKQVAGKLTSSITTNLN</sequence>
<dbReference type="CDD" id="cd13248">
    <property type="entry name" value="PH_PEPP1_2_3"/>
    <property type="match status" value="1"/>
</dbReference>
<feature type="coiled-coil region" evidence="1">
    <location>
        <begin position="643"/>
        <end position="670"/>
    </location>
</feature>
<feature type="region of interest" description="Disordered" evidence="2">
    <location>
        <begin position="734"/>
        <end position="792"/>
    </location>
</feature>
<keyword evidence="1" id="KW-0175">Coiled coil</keyword>
<feature type="compositionally biased region" description="Basic residues" evidence="2">
    <location>
        <begin position="753"/>
        <end position="767"/>
    </location>
</feature>
<dbReference type="InterPro" id="IPR011993">
    <property type="entry name" value="PH-like_dom_sf"/>
</dbReference>
<dbReference type="PROSITE" id="PS50020">
    <property type="entry name" value="WW_DOMAIN_2"/>
    <property type="match status" value="1"/>
</dbReference>
<gene>
    <name evidence="5" type="primary">LOC107586006</name>
</gene>
<dbReference type="FunFam" id="2.30.29.30:FF:000083">
    <property type="entry name" value="Pleckstrin homology domain-containing family A member 5"/>
    <property type="match status" value="1"/>
</dbReference>
<dbReference type="Gene3D" id="2.20.70.10">
    <property type="match status" value="1"/>
</dbReference>